<accession>A0A1Y1MD29</accession>
<protein>
    <recommendedName>
        <fullName evidence="3">RNA polymerase I-specific transcription initiation factor RRN3</fullName>
    </recommendedName>
</protein>
<dbReference type="GO" id="GO:0005634">
    <property type="term" value="C:nucleus"/>
    <property type="evidence" value="ECO:0007669"/>
    <property type="project" value="TreeGrafter"/>
</dbReference>
<organism evidence="2">
    <name type="scientific">Photinus pyralis</name>
    <name type="common">Common eastern firefly</name>
    <name type="synonym">Lampyris pyralis</name>
    <dbReference type="NCBI Taxonomy" id="7054"/>
    <lineage>
        <taxon>Eukaryota</taxon>
        <taxon>Metazoa</taxon>
        <taxon>Ecdysozoa</taxon>
        <taxon>Arthropoda</taxon>
        <taxon>Hexapoda</taxon>
        <taxon>Insecta</taxon>
        <taxon>Pterygota</taxon>
        <taxon>Neoptera</taxon>
        <taxon>Endopterygota</taxon>
        <taxon>Coleoptera</taxon>
        <taxon>Polyphaga</taxon>
        <taxon>Elateriformia</taxon>
        <taxon>Elateroidea</taxon>
        <taxon>Lampyridae</taxon>
        <taxon>Lampyrinae</taxon>
        <taxon>Photinus</taxon>
    </lineage>
</organism>
<evidence type="ECO:0000256" key="1">
    <source>
        <dbReference type="ARBA" id="ARBA00010098"/>
    </source>
</evidence>
<reference evidence="2" key="1">
    <citation type="journal article" date="2016" name="Sci. Rep.">
        <title>Molecular characterization of firefly nuptial gifts: a multi-omics approach sheds light on postcopulatory sexual selection.</title>
        <authorList>
            <person name="Al-Wathiqui N."/>
            <person name="Fallon T.R."/>
            <person name="South A."/>
            <person name="Weng J.K."/>
            <person name="Lewis S.M."/>
        </authorList>
    </citation>
    <scope>NUCLEOTIDE SEQUENCE</scope>
</reference>
<comment type="similarity">
    <text evidence="1">Belongs to the RRN3 family.</text>
</comment>
<sequence length="577" mass="66717">MSVISGGSRNTSTSSILKRISLKTKLFTERSPTKVRFTLPHSQKVRNILQSFAAQENRRDYESLVCLIRDSLLLDEDLTSLLSEASECISILNQDLRLFVEAILLIKWVDYSESVVSEYQSFIINLLSAHNYHAKLAIDSLVYKFLPDPEEPDWENGVPNLKDLQKFVNVHCVINTLINIIPMSQELLLQSLISNYPYLKRSSHMHEVYLHNILCILDYRPQIRGDLFHLIFSKLVLLDVNAPREDIERKENEVEDDLFKFDDASQQTSCDKMKHNIAHTLDICLYKIFNQIMMISHESGEFNWDQTKSLYQDLLVVFDKVVLPTYNIHHVPFVMFFLCSLKPTIAEAFLNFLWRKVCNPNVPSIHRHSAVSYMASLVARASFVPLYMLKGTLQEMANWIFAYMATQDGHGCINTDIRIHVVFYSVCQALFYIIAFRYKDLVNKRKDVIFLENLNLGKIVTSTLNPLRVCQPAIVQNFASVARTYQLAYCYAVIEHNSRNIMPVIYQDDKGSVLISNNILDSFFPFDPLVLKRSKEIIEPIYLYYKSNAENAADDYDMVEKDDFLLYGTSPGFKHRN</sequence>
<dbReference type="GO" id="GO:0001042">
    <property type="term" value="F:RNA polymerase I core binding"/>
    <property type="evidence" value="ECO:0007669"/>
    <property type="project" value="TreeGrafter"/>
</dbReference>
<dbReference type="GO" id="GO:0006361">
    <property type="term" value="P:transcription initiation at RNA polymerase I promoter"/>
    <property type="evidence" value="ECO:0007669"/>
    <property type="project" value="InterPro"/>
</dbReference>
<dbReference type="AlphaFoldDB" id="A0A1Y1MD29"/>
<dbReference type="EMBL" id="GEZM01037082">
    <property type="protein sequence ID" value="JAV82205.1"/>
    <property type="molecule type" value="Transcribed_RNA"/>
</dbReference>
<name>A0A1Y1MD29_PHOPY</name>
<dbReference type="PANTHER" id="PTHR12790">
    <property type="entry name" value="TRANSCRIPTION INITIATION FACTOR IA RRN3"/>
    <property type="match status" value="1"/>
</dbReference>
<evidence type="ECO:0000313" key="2">
    <source>
        <dbReference type="EMBL" id="JAV82205.1"/>
    </source>
</evidence>
<dbReference type="InterPro" id="IPR007991">
    <property type="entry name" value="RNA_pol_I_trans_ini_fac_RRN3"/>
</dbReference>
<proteinExistence type="inferred from homology"/>
<evidence type="ECO:0008006" key="3">
    <source>
        <dbReference type="Google" id="ProtNLM"/>
    </source>
</evidence>
<dbReference type="Pfam" id="PF05327">
    <property type="entry name" value="RRN3"/>
    <property type="match status" value="1"/>
</dbReference>
<dbReference type="PANTHER" id="PTHR12790:SF0">
    <property type="entry name" value="RNA POLYMERASE I-SPECIFIC TRANSCRIPTION INITIATION FACTOR RRN3-RELATED"/>
    <property type="match status" value="1"/>
</dbReference>
<dbReference type="GO" id="GO:0001181">
    <property type="term" value="F:RNA polymerase I general transcription initiation factor activity"/>
    <property type="evidence" value="ECO:0007669"/>
    <property type="project" value="InterPro"/>
</dbReference>